<evidence type="ECO:0000313" key="2">
    <source>
        <dbReference type="EMBL" id="KAK6630091.1"/>
    </source>
</evidence>
<feature type="region of interest" description="Disordered" evidence="1">
    <location>
        <begin position="1"/>
        <end position="25"/>
    </location>
</feature>
<gene>
    <name evidence="2" type="ORF">RUM43_015070</name>
</gene>
<protein>
    <submittedName>
        <fullName evidence="2">Uncharacterized protein</fullName>
    </submittedName>
</protein>
<name>A0AAN8Q1S6_POLSC</name>
<dbReference type="Proteomes" id="UP001372834">
    <property type="component" value="Unassembled WGS sequence"/>
</dbReference>
<comment type="caution">
    <text evidence="2">The sequence shown here is derived from an EMBL/GenBank/DDBJ whole genome shotgun (WGS) entry which is preliminary data.</text>
</comment>
<sequence length="147" mass="16365">ESTQYSREWDEGQSIEVSPPPPTPQEIWDCGTRSGNWNVIIPCSLRGARESGQLERISTSPGGQSTRSIEPLPFMFRKVCELKGLMSDTSRLSEVDRRISGVPNDQDQDNVVEPMSLQPRKSEMGCSMGLLGLGTCIHGEFLRVQLR</sequence>
<dbReference type="AlphaFoldDB" id="A0AAN8Q1S6"/>
<dbReference type="EMBL" id="JAWJWE010000018">
    <property type="protein sequence ID" value="KAK6630091.1"/>
    <property type="molecule type" value="Genomic_DNA"/>
</dbReference>
<reference evidence="2 3" key="1">
    <citation type="submission" date="2023-10" db="EMBL/GenBank/DDBJ databases">
        <title>Genomes of two closely related lineages of the louse Polyplax serrata with different host specificities.</title>
        <authorList>
            <person name="Martinu J."/>
            <person name="Tarabai H."/>
            <person name="Stefka J."/>
            <person name="Hypsa V."/>
        </authorList>
    </citation>
    <scope>NUCLEOTIDE SEQUENCE [LARGE SCALE GENOMIC DNA]</scope>
    <source>
        <strain evidence="2">HR10_N</strain>
    </source>
</reference>
<proteinExistence type="predicted"/>
<evidence type="ECO:0000256" key="1">
    <source>
        <dbReference type="SAM" id="MobiDB-lite"/>
    </source>
</evidence>
<feature type="non-terminal residue" evidence="2">
    <location>
        <position position="1"/>
    </location>
</feature>
<evidence type="ECO:0000313" key="3">
    <source>
        <dbReference type="Proteomes" id="UP001372834"/>
    </source>
</evidence>
<accession>A0AAN8Q1S6</accession>
<organism evidence="2 3">
    <name type="scientific">Polyplax serrata</name>
    <name type="common">Common mouse louse</name>
    <dbReference type="NCBI Taxonomy" id="468196"/>
    <lineage>
        <taxon>Eukaryota</taxon>
        <taxon>Metazoa</taxon>
        <taxon>Ecdysozoa</taxon>
        <taxon>Arthropoda</taxon>
        <taxon>Hexapoda</taxon>
        <taxon>Insecta</taxon>
        <taxon>Pterygota</taxon>
        <taxon>Neoptera</taxon>
        <taxon>Paraneoptera</taxon>
        <taxon>Psocodea</taxon>
        <taxon>Troctomorpha</taxon>
        <taxon>Phthiraptera</taxon>
        <taxon>Anoplura</taxon>
        <taxon>Polyplacidae</taxon>
        <taxon>Polyplax</taxon>
    </lineage>
</organism>